<feature type="coiled-coil region" evidence="8">
    <location>
        <begin position="159"/>
        <end position="222"/>
    </location>
</feature>
<evidence type="ECO:0000256" key="5">
    <source>
        <dbReference type="ARBA" id="ARBA00023242"/>
    </source>
</evidence>
<keyword evidence="8" id="KW-0175">Coiled coil</keyword>
<name>A0A3N4KLZ2_9PEZI</name>
<comment type="subcellular location">
    <subcellularLocation>
        <location evidence="2">Chromosome</location>
        <location evidence="2">Centromere</location>
        <location evidence="2">Kinetochore</location>
    </subcellularLocation>
    <subcellularLocation>
        <location evidence="1">Nucleus</location>
    </subcellularLocation>
</comment>
<dbReference type="Pfam" id="PF05837">
    <property type="entry name" value="CENP-H"/>
    <property type="match status" value="1"/>
</dbReference>
<keyword evidence="6" id="KW-0137">Centromere</keyword>
<keyword evidence="5" id="KW-0539">Nucleus</keyword>
<evidence type="ECO:0000256" key="7">
    <source>
        <dbReference type="ARBA" id="ARBA00025735"/>
    </source>
</evidence>
<keyword evidence="11" id="KW-1185">Reference proteome</keyword>
<dbReference type="OrthoDB" id="2274804at2759"/>
<evidence type="ECO:0000256" key="1">
    <source>
        <dbReference type="ARBA" id="ARBA00004123"/>
    </source>
</evidence>
<sequence length="255" mass="28372">MTTLQQLQTSCLGLLFSTQAHKVGFARLGVQENVNILSEQEQYLLGLYDRLGEVCLERRVLVAELEGDDKSTADEGEENLQERTAVAESELLQSTAKTQMKDKVLETTLITHPILKAVHSGAGSTAKERALLPLIQRRDMLSLTHANLSQVLTSTLDNISQTQAAIADARETNRQLAARLLALTEKRKKERRRAAGGRDERYDEAEKDLKNAKVRWEIMRNAVQAIIVGSGVDWTGDARLRKTVLACGEDMMDDD</sequence>
<dbReference type="GO" id="GO:0007052">
    <property type="term" value="P:mitotic spindle organization"/>
    <property type="evidence" value="ECO:0007669"/>
    <property type="project" value="TreeGrafter"/>
</dbReference>
<comment type="similarity">
    <text evidence="7">Belongs to the CENP-H/MCM16 family.</text>
</comment>
<accession>A0A3N4KLZ2</accession>
<dbReference type="GO" id="GO:0005634">
    <property type="term" value="C:nucleus"/>
    <property type="evidence" value="ECO:0007669"/>
    <property type="project" value="UniProtKB-SubCell"/>
</dbReference>
<dbReference type="Proteomes" id="UP000277580">
    <property type="component" value="Unassembled WGS sequence"/>
</dbReference>
<proteinExistence type="inferred from homology"/>
<dbReference type="GO" id="GO:0043515">
    <property type="term" value="F:kinetochore binding"/>
    <property type="evidence" value="ECO:0007669"/>
    <property type="project" value="TreeGrafter"/>
</dbReference>
<dbReference type="EMBL" id="ML119134">
    <property type="protein sequence ID" value="RPB11597.1"/>
    <property type="molecule type" value="Genomic_DNA"/>
</dbReference>
<organism evidence="10 11">
    <name type="scientific">Morchella conica CCBAS932</name>
    <dbReference type="NCBI Taxonomy" id="1392247"/>
    <lineage>
        <taxon>Eukaryota</taxon>
        <taxon>Fungi</taxon>
        <taxon>Dikarya</taxon>
        <taxon>Ascomycota</taxon>
        <taxon>Pezizomycotina</taxon>
        <taxon>Pezizomycetes</taxon>
        <taxon>Pezizales</taxon>
        <taxon>Morchellaceae</taxon>
        <taxon>Morchella</taxon>
    </lineage>
</organism>
<dbReference type="AlphaFoldDB" id="A0A3N4KLZ2"/>
<dbReference type="InterPro" id="IPR008426">
    <property type="entry name" value="CENP-H_C"/>
</dbReference>
<feature type="domain" description="Centromere protein H C-terminal" evidence="9">
    <location>
        <begin position="44"/>
        <end position="247"/>
    </location>
</feature>
<gene>
    <name evidence="10" type="ORF">P167DRAFT_606281</name>
</gene>
<evidence type="ECO:0000313" key="11">
    <source>
        <dbReference type="Proteomes" id="UP000277580"/>
    </source>
</evidence>
<evidence type="ECO:0000256" key="6">
    <source>
        <dbReference type="ARBA" id="ARBA00023328"/>
    </source>
</evidence>
<keyword evidence="4" id="KW-0995">Kinetochore</keyword>
<evidence type="ECO:0000256" key="3">
    <source>
        <dbReference type="ARBA" id="ARBA00022454"/>
    </source>
</evidence>
<dbReference type="GO" id="GO:0000776">
    <property type="term" value="C:kinetochore"/>
    <property type="evidence" value="ECO:0007669"/>
    <property type="project" value="UniProtKB-KW"/>
</dbReference>
<dbReference type="PANTHER" id="PTHR48122">
    <property type="entry name" value="CENTROMERE PROTEIN H"/>
    <property type="match status" value="1"/>
</dbReference>
<evidence type="ECO:0000256" key="4">
    <source>
        <dbReference type="ARBA" id="ARBA00022838"/>
    </source>
</evidence>
<evidence type="ECO:0000259" key="9">
    <source>
        <dbReference type="Pfam" id="PF05837"/>
    </source>
</evidence>
<evidence type="ECO:0000313" key="10">
    <source>
        <dbReference type="EMBL" id="RPB11597.1"/>
    </source>
</evidence>
<dbReference type="GO" id="GO:0007059">
    <property type="term" value="P:chromosome segregation"/>
    <property type="evidence" value="ECO:0007669"/>
    <property type="project" value="TreeGrafter"/>
</dbReference>
<dbReference type="GO" id="GO:0051382">
    <property type="term" value="P:kinetochore assembly"/>
    <property type="evidence" value="ECO:0007669"/>
    <property type="project" value="InterPro"/>
</dbReference>
<reference evidence="10 11" key="1">
    <citation type="journal article" date="2018" name="Nat. Ecol. Evol.">
        <title>Pezizomycetes genomes reveal the molecular basis of ectomycorrhizal truffle lifestyle.</title>
        <authorList>
            <person name="Murat C."/>
            <person name="Payen T."/>
            <person name="Noel B."/>
            <person name="Kuo A."/>
            <person name="Morin E."/>
            <person name="Chen J."/>
            <person name="Kohler A."/>
            <person name="Krizsan K."/>
            <person name="Balestrini R."/>
            <person name="Da Silva C."/>
            <person name="Montanini B."/>
            <person name="Hainaut M."/>
            <person name="Levati E."/>
            <person name="Barry K.W."/>
            <person name="Belfiori B."/>
            <person name="Cichocki N."/>
            <person name="Clum A."/>
            <person name="Dockter R.B."/>
            <person name="Fauchery L."/>
            <person name="Guy J."/>
            <person name="Iotti M."/>
            <person name="Le Tacon F."/>
            <person name="Lindquist E.A."/>
            <person name="Lipzen A."/>
            <person name="Malagnac F."/>
            <person name="Mello A."/>
            <person name="Molinier V."/>
            <person name="Miyauchi S."/>
            <person name="Poulain J."/>
            <person name="Riccioni C."/>
            <person name="Rubini A."/>
            <person name="Sitrit Y."/>
            <person name="Splivallo R."/>
            <person name="Traeger S."/>
            <person name="Wang M."/>
            <person name="Zifcakova L."/>
            <person name="Wipf D."/>
            <person name="Zambonelli A."/>
            <person name="Paolocci F."/>
            <person name="Nowrousian M."/>
            <person name="Ottonello S."/>
            <person name="Baldrian P."/>
            <person name="Spatafora J.W."/>
            <person name="Henrissat B."/>
            <person name="Nagy L.G."/>
            <person name="Aury J.M."/>
            <person name="Wincker P."/>
            <person name="Grigoriev I.V."/>
            <person name="Bonfante P."/>
            <person name="Martin F.M."/>
        </authorList>
    </citation>
    <scope>NUCLEOTIDE SEQUENCE [LARGE SCALE GENOMIC DNA]</scope>
    <source>
        <strain evidence="10 11">CCBAS932</strain>
    </source>
</reference>
<protein>
    <recommendedName>
        <fullName evidence="9">Centromere protein H C-terminal domain-containing protein</fullName>
    </recommendedName>
</protein>
<evidence type="ECO:0000256" key="8">
    <source>
        <dbReference type="SAM" id="Coils"/>
    </source>
</evidence>
<keyword evidence="3" id="KW-0158">Chromosome</keyword>
<dbReference type="InterPro" id="IPR040034">
    <property type="entry name" value="CENP-H"/>
</dbReference>
<evidence type="ECO:0000256" key="2">
    <source>
        <dbReference type="ARBA" id="ARBA00004629"/>
    </source>
</evidence>
<dbReference type="InParanoid" id="A0A3N4KLZ2"/>
<dbReference type="PANTHER" id="PTHR48122:SF1">
    <property type="entry name" value="CENTROMERE PROTEIN H"/>
    <property type="match status" value="1"/>
</dbReference>